<comment type="function">
    <text evidence="8">Provides the (R)-glutamate required for cell wall biosynthesis.</text>
</comment>
<evidence type="ECO:0000313" key="10">
    <source>
        <dbReference type="EMBL" id="QIW12079.1"/>
    </source>
</evidence>
<organism evidence="9 11">
    <name type="scientific">Francisella adeliensis</name>
    <dbReference type="NCBI Taxonomy" id="2007306"/>
    <lineage>
        <taxon>Bacteria</taxon>
        <taxon>Pseudomonadati</taxon>
        <taxon>Pseudomonadota</taxon>
        <taxon>Gammaproteobacteria</taxon>
        <taxon>Thiotrichales</taxon>
        <taxon>Francisellaceae</taxon>
        <taxon>Francisella</taxon>
    </lineage>
</organism>
<evidence type="ECO:0000256" key="3">
    <source>
        <dbReference type="ARBA" id="ARBA00022960"/>
    </source>
</evidence>
<dbReference type="SUPFAM" id="SSF53681">
    <property type="entry name" value="Aspartate/glutamate racemase"/>
    <property type="match status" value="2"/>
</dbReference>
<feature type="binding site" evidence="8">
    <location>
        <begin position="11"/>
        <end position="12"/>
    </location>
    <ligand>
        <name>substrate</name>
    </ligand>
</feature>
<dbReference type="InterPro" id="IPR001920">
    <property type="entry name" value="Asp/Glu_race"/>
</dbReference>
<dbReference type="GO" id="GO:0009252">
    <property type="term" value="P:peptidoglycan biosynthetic process"/>
    <property type="evidence" value="ECO:0007669"/>
    <property type="project" value="UniProtKB-UniRule"/>
</dbReference>
<dbReference type="InterPro" id="IPR033134">
    <property type="entry name" value="Asp/Glu_racemase_AS_2"/>
</dbReference>
<feature type="binding site" evidence="8">
    <location>
        <begin position="43"/>
        <end position="44"/>
    </location>
    <ligand>
        <name>substrate</name>
    </ligand>
</feature>
<keyword evidence="5 8" id="KW-0413">Isomerase</keyword>
<dbReference type="EMBL" id="CP021781">
    <property type="protein sequence ID" value="AXA33842.1"/>
    <property type="molecule type" value="Genomic_DNA"/>
</dbReference>
<feature type="active site" description="Proton donor/acceptor" evidence="8">
    <location>
        <position position="74"/>
    </location>
</feature>
<gene>
    <name evidence="8" type="primary">murI</name>
    <name evidence="9" type="ORF">CDH04_05160</name>
    <name evidence="10" type="ORF">FZC43_05165</name>
</gene>
<feature type="binding site" evidence="8">
    <location>
        <begin position="75"/>
        <end position="76"/>
    </location>
    <ligand>
        <name>substrate</name>
    </ligand>
</feature>
<comment type="similarity">
    <text evidence="8">Belongs to the aspartate/glutamate racemases family.</text>
</comment>
<proteinExistence type="inferred from homology"/>
<keyword evidence="12" id="KW-1185">Reference proteome</keyword>
<dbReference type="OrthoDB" id="9801055at2"/>
<dbReference type="HAMAP" id="MF_00258">
    <property type="entry name" value="Glu_racemase"/>
    <property type="match status" value="1"/>
</dbReference>
<dbReference type="FunFam" id="3.40.50.1860:FF:000002">
    <property type="entry name" value="Glutamate racemase"/>
    <property type="match status" value="1"/>
</dbReference>
<dbReference type="Pfam" id="PF01177">
    <property type="entry name" value="Asp_Glu_race"/>
    <property type="match status" value="1"/>
</dbReference>
<keyword evidence="4 8" id="KW-0573">Peptidoglycan synthesis</keyword>
<reference evidence="9 11" key="1">
    <citation type="submission" date="2017-06" db="EMBL/GenBank/DDBJ databases">
        <title>Complete genome of Francisella adeliensis.</title>
        <authorList>
            <person name="Vallesi A."/>
            <person name="Sjodin A."/>
        </authorList>
    </citation>
    <scope>NUCLEOTIDE SEQUENCE [LARGE SCALE GENOMIC DNA]</scope>
    <source>
        <strain evidence="9 11">FDC440</strain>
    </source>
</reference>
<feature type="binding site" evidence="8">
    <location>
        <begin position="184"/>
        <end position="185"/>
    </location>
    <ligand>
        <name>substrate</name>
    </ligand>
</feature>
<dbReference type="GO" id="GO:0071555">
    <property type="term" value="P:cell wall organization"/>
    <property type="evidence" value="ECO:0007669"/>
    <property type="project" value="UniProtKB-KW"/>
</dbReference>
<evidence type="ECO:0000313" key="9">
    <source>
        <dbReference type="EMBL" id="AXA33842.1"/>
    </source>
</evidence>
<dbReference type="EMBL" id="CP043424">
    <property type="protein sequence ID" value="QIW12079.1"/>
    <property type="molecule type" value="Genomic_DNA"/>
</dbReference>
<dbReference type="PROSITE" id="PS00924">
    <property type="entry name" value="ASP_GLU_RACEMASE_2"/>
    <property type="match status" value="1"/>
</dbReference>
<dbReference type="GO" id="GO:0008881">
    <property type="term" value="F:glutamate racemase activity"/>
    <property type="evidence" value="ECO:0007669"/>
    <property type="project" value="UniProtKB-UniRule"/>
</dbReference>
<name>A0A2Z4XZD0_9GAMM</name>
<keyword evidence="3 8" id="KW-0133">Cell shape</keyword>
<dbReference type="PANTHER" id="PTHR21198:SF2">
    <property type="entry name" value="GLUTAMATE RACEMASE"/>
    <property type="match status" value="1"/>
</dbReference>
<evidence type="ECO:0000313" key="11">
    <source>
        <dbReference type="Proteomes" id="UP000251120"/>
    </source>
</evidence>
<evidence type="ECO:0000256" key="8">
    <source>
        <dbReference type="HAMAP-Rule" id="MF_00258"/>
    </source>
</evidence>
<dbReference type="InterPro" id="IPR004391">
    <property type="entry name" value="Glu_race"/>
</dbReference>
<dbReference type="PANTHER" id="PTHR21198">
    <property type="entry name" value="GLUTAMATE RACEMASE"/>
    <property type="match status" value="1"/>
</dbReference>
<accession>A0A2Z4XZD0</accession>
<dbReference type="InterPro" id="IPR015942">
    <property type="entry name" value="Asp/Glu/hydantoin_racemase"/>
</dbReference>
<dbReference type="UniPathway" id="UPA00219"/>
<protein>
    <recommendedName>
        <fullName evidence="7 8">Glutamate racemase</fullName>
        <ecNumber evidence="2 8">5.1.1.3</ecNumber>
    </recommendedName>
</protein>
<dbReference type="RefSeq" id="WP_112870016.1">
    <property type="nucleotide sequence ID" value="NZ_CP021781.1"/>
</dbReference>
<dbReference type="GO" id="GO:0008360">
    <property type="term" value="P:regulation of cell shape"/>
    <property type="evidence" value="ECO:0007669"/>
    <property type="project" value="UniProtKB-KW"/>
</dbReference>
<evidence type="ECO:0000256" key="5">
    <source>
        <dbReference type="ARBA" id="ARBA00023235"/>
    </source>
</evidence>
<dbReference type="NCBIfam" id="TIGR00067">
    <property type="entry name" value="glut_race"/>
    <property type="match status" value="1"/>
</dbReference>
<reference evidence="10 12" key="2">
    <citation type="submission" date="2019-08" db="EMBL/GenBank/DDBJ databases">
        <title>Complete genome sequences of Francisella adeliensis (FSC1325 and FSC1326).</title>
        <authorList>
            <person name="Ohrman C."/>
            <person name="Uneklint I."/>
            <person name="Vallesi A."/>
            <person name="Karlsson L."/>
            <person name="Sjodin A."/>
        </authorList>
    </citation>
    <scope>NUCLEOTIDE SEQUENCE [LARGE SCALE GENOMIC DNA]</scope>
    <source>
        <strain evidence="10 12">FSC1325</strain>
    </source>
</reference>
<evidence type="ECO:0000256" key="7">
    <source>
        <dbReference type="ARBA" id="ARBA00070053"/>
    </source>
</evidence>
<feature type="active site" description="Proton donor/acceptor" evidence="8">
    <location>
        <position position="183"/>
    </location>
</feature>
<evidence type="ECO:0000256" key="1">
    <source>
        <dbReference type="ARBA" id="ARBA00001602"/>
    </source>
</evidence>
<keyword evidence="6 8" id="KW-0961">Cell wall biogenesis/degradation</keyword>
<comment type="catalytic activity">
    <reaction evidence="1 8">
        <text>L-glutamate = D-glutamate</text>
        <dbReference type="Rhea" id="RHEA:12813"/>
        <dbReference type="ChEBI" id="CHEBI:29985"/>
        <dbReference type="ChEBI" id="CHEBI:29986"/>
        <dbReference type="EC" id="5.1.1.3"/>
    </reaction>
</comment>
<comment type="pathway">
    <text evidence="8">Cell wall biogenesis; peptidoglycan biosynthesis.</text>
</comment>
<dbReference type="Gene3D" id="3.40.50.1860">
    <property type="match status" value="2"/>
</dbReference>
<dbReference type="EC" id="5.1.1.3" evidence="2 8"/>
<dbReference type="AlphaFoldDB" id="A0A2Z4XZD0"/>
<dbReference type="Proteomes" id="UP000251120">
    <property type="component" value="Chromosome"/>
</dbReference>
<evidence type="ECO:0000256" key="2">
    <source>
        <dbReference type="ARBA" id="ARBA00013090"/>
    </source>
</evidence>
<dbReference type="Proteomes" id="UP000681131">
    <property type="component" value="Chromosome"/>
</dbReference>
<sequence>MSDSRAIGVFDSGVGGLTVVKNIMEQLPNENIVYFGDIARIPYGTKSKETIQKFAAQTANFLVQYDVKVIIIACNTISALAKNIVRNIAKDIPVIDVISVAVKSVKNLKNIGVLATPATINSNAYTQNIQLQNPTSEIYPQACGLFVSMIEEGFVSGEIVRIIAKEYLANFNGQKLDCMILGCTHYPIIKETLADILIDIELIDPSYLATIELKKMLLDYDISNSSANIGVYKFFVTDIPHKFKSIGEMFLDTKMDYLKIVDIDNFL</sequence>
<dbReference type="KEGG" id="fad:CDH04_05160"/>
<evidence type="ECO:0000313" key="12">
    <source>
        <dbReference type="Proteomes" id="UP000681131"/>
    </source>
</evidence>
<evidence type="ECO:0000256" key="6">
    <source>
        <dbReference type="ARBA" id="ARBA00023316"/>
    </source>
</evidence>
<evidence type="ECO:0000256" key="4">
    <source>
        <dbReference type="ARBA" id="ARBA00022984"/>
    </source>
</evidence>